<keyword evidence="4" id="KW-1185">Reference proteome</keyword>
<dbReference type="InterPro" id="IPR028352">
    <property type="entry name" value="Surface_antig_SAG1"/>
</dbReference>
<dbReference type="OrthoDB" id="330166at2759"/>
<dbReference type="InterPro" id="IPR036755">
    <property type="entry name" value="SRS_dom_sf"/>
</dbReference>
<dbReference type="RefSeq" id="XP_067925406.1">
    <property type="nucleotide sequence ID" value="XM_068062608.1"/>
</dbReference>
<sequence length="367" mass="39325">MPMATRGTFQAGERRGERSLFRRAFVKAILVLAVTGLASVGPQGSQAAEKARKSEKEEPAKSSRVDNQVATCTKPADSSPEPATLSAAISQVQNTLTLTCVEYTPGGAVPKNLTEGTVCVSGADKTLENCGRQDSDPAKTIEISKLLGSKEKIVWAAKEKEAAASYSLTLRNEDFPYVDKTFFVGCKKDGQGAECQLNVTVKARTSAVSGQTATCAYGVSSNPSTLEVTMTQEENTFTLVCGTGGTTVPGKLYFQTEFCEGDDVTSCSETSTYRSFLPEFESSWWSIDVQENRHVLKIPPESFPAKEHTFLVGCTLPTEKPVGSHFAACNVKVTVRAKPPASTATRLSYASLGWCTVLLSGSLFSFL</sequence>
<dbReference type="AlphaFoldDB" id="A0A2C6KI68"/>
<reference evidence="3 4" key="1">
    <citation type="journal article" date="2017" name="Int. J. Parasitol.">
        <title>The genome of the protozoan parasite Cystoisospora suis and a reverse vaccinology approach to identify vaccine candidates.</title>
        <authorList>
            <person name="Palmieri N."/>
            <person name="Shrestha A."/>
            <person name="Ruttkowski B."/>
            <person name="Beck T."/>
            <person name="Vogl C."/>
            <person name="Tomley F."/>
            <person name="Blake D.P."/>
            <person name="Joachim A."/>
        </authorList>
    </citation>
    <scope>NUCLEOTIDE SEQUENCE [LARGE SCALE GENOMIC DNA]</scope>
    <source>
        <strain evidence="3 4">Wien I</strain>
    </source>
</reference>
<dbReference type="InterPro" id="IPR007226">
    <property type="entry name" value="SRS_dom"/>
</dbReference>
<protein>
    <submittedName>
        <fullName evidence="3">Srs domain-containing protein</fullName>
    </submittedName>
</protein>
<feature type="domain" description="SRS" evidence="2">
    <location>
        <begin position="211"/>
        <end position="335"/>
    </location>
</feature>
<feature type="region of interest" description="Disordered" evidence="1">
    <location>
        <begin position="42"/>
        <end position="82"/>
    </location>
</feature>
<evidence type="ECO:0000259" key="2">
    <source>
        <dbReference type="Pfam" id="PF04092"/>
    </source>
</evidence>
<dbReference type="EMBL" id="MIGC01001020">
    <property type="protein sequence ID" value="PHJ23731.1"/>
    <property type="molecule type" value="Genomic_DNA"/>
</dbReference>
<gene>
    <name evidence="3" type="ORF">CSUI_002406</name>
</gene>
<accession>A0A2C6KI68</accession>
<dbReference type="SUPFAM" id="SSF74877">
    <property type="entry name" value="Major surface antigen p30, SAG1"/>
    <property type="match status" value="2"/>
</dbReference>
<proteinExistence type="predicted"/>
<feature type="domain" description="SRS" evidence="2">
    <location>
        <begin position="68"/>
        <end position="201"/>
    </location>
</feature>
<name>A0A2C6KI68_9APIC</name>
<dbReference type="VEuPathDB" id="ToxoDB:CSUI_002406"/>
<dbReference type="Proteomes" id="UP000221165">
    <property type="component" value="Unassembled WGS sequence"/>
</dbReference>
<evidence type="ECO:0000256" key="1">
    <source>
        <dbReference type="SAM" id="MobiDB-lite"/>
    </source>
</evidence>
<dbReference type="GO" id="GO:0016020">
    <property type="term" value="C:membrane"/>
    <property type="evidence" value="ECO:0007669"/>
    <property type="project" value="InterPro"/>
</dbReference>
<dbReference type="PRINTS" id="PR01801">
    <property type="entry name" value="SURFCEANTIGN"/>
</dbReference>
<evidence type="ECO:0000313" key="4">
    <source>
        <dbReference type="Proteomes" id="UP000221165"/>
    </source>
</evidence>
<evidence type="ECO:0000313" key="3">
    <source>
        <dbReference type="EMBL" id="PHJ23731.1"/>
    </source>
</evidence>
<dbReference type="Gene3D" id="2.60.40.1320">
    <property type="entry name" value="SRS domain"/>
    <property type="match status" value="2"/>
</dbReference>
<comment type="caution">
    <text evidence="3">The sequence shown here is derived from an EMBL/GenBank/DDBJ whole genome shotgun (WGS) entry which is preliminary data.</text>
</comment>
<feature type="compositionally biased region" description="Basic and acidic residues" evidence="1">
    <location>
        <begin position="49"/>
        <end position="64"/>
    </location>
</feature>
<organism evidence="3 4">
    <name type="scientific">Cystoisospora suis</name>
    <dbReference type="NCBI Taxonomy" id="483139"/>
    <lineage>
        <taxon>Eukaryota</taxon>
        <taxon>Sar</taxon>
        <taxon>Alveolata</taxon>
        <taxon>Apicomplexa</taxon>
        <taxon>Conoidasida</taxon>
        <taxon>Coccidia</taxon>
        <taxon>Eucoccidiorida</taxon>
        <taxon>Eimeriorina</taxon>
        <taxon>Sarcocystidae</taxon>
        <taxon>Cystoisospora</taxon>
    </lineage>
</organism>
<dbReference type="Pfam" id="PF04092">
    <property type="entry name" value="SAG"/>
    <property type="match status" value="2"/>
</dbReference>
<dbReference type="GeneID" id="94425819"/>